<dbReference type="Proteomes" id="UP000032582">
    <property type="component" value="Unassembled WGS sequence"/>
</dbReference>
<gene>
    <name evidence="2" type="ORF">UA45_04560</name>
</gene>
<evidence type="ECO:0000313" key="2">
    <source>
        <dbReference type="EMBL" id="KJF78645.1"/>
    </source>
</evidence>
<feature type="transmembrane region" description="Helical" evidence="1">
    <location>
        <begin position="23"/>
        <end position="48"/>
    </location>
</feature>
<keyword evidence="1" id="KW-0472">Membrane</keyword>
<keyword evidence="1" id="KW-0812">Transmembrane</keyword>
<comment type="caution">
    <text evidence="2">The sequence shown here is derived from an EMBL/GenBank/DDBJ whole genome shotgun (WGS) entry which is preliminary data.</text>
</comment>
<sequence length="116" mass="13393">MDNIFGSDWKNKLSSRFLRMKKIVVSIVFSALIKISAVSFVLIPIRIYHWRRSIAVKRTIISYGYGEFVIVPLKYRILFHLTCRQSSANGMMAVLFSAAIETILLSEQKQLREPII</sequence>
<evidence type="ECO:0000256" key="1">
    <source>
        <dbReference type="SAM" id="Phobius"/>
    </source>
</evidence>
<dbReference type="PATRIC" id="fig|582.24.peg.1389"/>
<evidence type="ECO:0000313" key="3">
    <source>
        <dbReference type="Proteomes" id="UP000032582"/>
    </source>
</evidence>
<organism evidence="2 3">
    <name type="scientific">Morganella morganii</name>
    <name type="common">Proteus morganii</name>
    <dbReference type="NCBI Taxonomy" id="582"/>
    <lineage>
        <taxon>Bacteria</taxon>
        <taxon>Pseudomonadati</taxon>
        <taxon>Pseudomonadota</taxon>
        <taxon>Gammaproteobacteria</taxon>
        <taxon>Enterobacterales</taxon>
        <taxon>Morganellaceae</taxon>
        <taxon>Morganella</taxon>
    </lineage>
</organism>
<dbReference type="EMBL" id="JZSH01000031">
    <property type="protein sequence ID" value="KJF78645.1"/>
    <property type="molecule type" value="Genomic_DNA"/>
</dbReference>
<accession>A0A0D8L9K5</accession>
<protein>
    <submittedName>
        <fullName evidence="2">Uncharacterized protein</fullName>
    </submittedName>
</protein>
<proteinExistence type="predicted"/>
<reference evidence="2 3" key="1">
    <citation type="submission" date="2015-02" db="EMBL/GenBank/DDBJ databases">
        <title>Whole genome shotgun sequencing of cultured foodborne pathogen.</title>
        <authorList>
            <person name="Timme R."/>
            <person name="Allard M.W."/>
            <person name="Strain E."/>
            <person name="Evans P.S."/>
            <person name="Brown E."/>
        </authorList>
    </citation>
    <scope>NUCLEOTIDE SEQUENCE [LARGE SCALE GENOMIC DNA]</scope>
    <source>
        <strain evidence="2 3">GCSL-TSO-24</strain>
    </source>
</reference>
<dbReference type="AlphaFoldDB" id="A0A0D8L9K5"/>
<name>A0A0D8L9K5_MORMO</name>
<keyword evidence="1" id="KW-1133">Transmembrane helix</keyword>